<feature type="transmembrane region" description="Helical" evidence="1">
    <location>
        <begin position="470"/>
        <end position="496"/>
    </location>
</feature>
<keyword evidence="1" id="KW-1133">Transmembrane helix</keyword>
<feature type="transmembrane region" description="Helical" evidence="1">
    <location>
        <begin position="288"/>
        <end position="309"/>
    </location>
</feature>
<protein>
    <recommendedName>
        <fullName evidence="3">Integral membrane transport protein</fullName>
    </recommendedName>
</protein>
<keyword evidence="1" id="KW-0472">Membrane</keyword>
<feature type="transmembrane region" description="Helical" evidence="1">
    <location>
        <begin position="47"/>
        <end position="71"/>
    </location>
</feature>
<gene>
    <name evidence="2" type="ORF">M3M28_05240</name>
</gene>
<feature type="transmembrane region" description="Helical" evidence="1">
    <location>
        <begin position="361"/>
        <end position="382"/>
    </location>
</feature>
<feature type="transmembrane region" description="Helical" evidence="1">
    <location>
        <begin position="260"/>
        <end position="282"/>
    </location>
</feature>
<feature type="transmembrane region" description="Helical" evidence="1">
    <location>
        <begin position="219"/>
        <end position="240"/>
    </location>
</feature>
<feature type="transmembrane region" description="Helical" evidence="1">
    <location>
        <begin position="127"/>
        <end position="146"/>
    </location>
</feature>
<evidence type="ECO:0008006" key="3">
    <source>
        <dbReference type="Google" id="ProtNLM"/>
    </source>
</evidence>
<feature type="transmembrane region" description="Helical" evidence="1">
    <location>
        <begin position="316"/>
        <end position="333"/>
    </location>
</feature>
<sequence length="511" mass="52769">MSWGSVAAALRPRAQVGAATFWMLLLTVVGSLAAGALIYLGTAGSGAVALLWTPLLVLLMPAAAFGLGVLGHPSDALDARRIAVHGRGAARAASTTFALGFVQPTSLVALVPYGVLGLALQQRVDSGIAWLLAVVGWIGCVLAHRLGARAGRAVSTRRTTREVGAVFWYAVSLLGATVAFALLFLPWQEVADEAAQLIARGLDWVPGASLALAGSVGDLGTIVGVNVAVVVLVGLLEWLLSRRDAQRAMYVRGSGGRVNLGIFASAPGSATWSIAARTWLAWLRDDRYRLTLITIAILPPLLVIPSWIAGVGAAELVLLPVPIFALLFGWALHNDIAYDSTALWLHVTGGLPGRADRLGRAIPTLITGVVLVLAGSALVLWVTDDALRASLVAAGSLALLGTGVGGSSIMSAVSPYPVARPGESPWSQPVSTWGGSFAVHGISLLVELAICAPAIWLSVLALLSGDWADALLAMGVALGTGVLACVAGILIGGQVFTARRTHLLNRATLID</sequence>
<evidence type="ECO:0000256" key="1">
    <source>
        <dbReference type="SAM" id="Phobius"/>
    </source>
</evidence>
<name>A0ABY4MZJ4_9MICO</name>
<feature type="transmembrane region" description="Helical" evidence="1">
    <location>
        <begin position="166"/>
        <end position="187"/>
    </location>
</feature>
<feature type="transmembrane region" description="Helical" evidence="1">
    <location>
        <begin position="389"/>
        <end position="413"/>
    </location>
</feature>
<keyword evidence="1" id="KW-0812">Transmembrane</keyword>
<feature type="transmembrane region" description="Helical" evidence="1">
    <location>
        <begin position="21"/>
        <end position="41"/>
    </location>
</feature>
<evidence type="ECO:0000313" key="2">
    <source>
        <dbReference type="EMBL" id="UQN15857.1"/>
    </source>
</evidence>
<reference evidence="2" key="1">
    <citation type="submission" date="2022-05" db="EMBL/GenBank/DDBJ databases">
        <title>Complete genome sequence of toluene-degrading Gulosibacter sediminis strain ACHW.36C.</title>
        <authorList>
            <person name="Wai A.C."/>
            <person name="Lai G.K."/>
            <person name="Griffin S.D."/>
            <person name="Leung F.C."/>
        </authorList>
    </citation>
    <scope>NUCLEOTIDE SEQUENCE [LARGE SCALE GENOMIC DNA]</scope>
    <source>
        <strain evidence="2">ACHW.36C</strain>
    </source>
</reference>
<proteinExistence type="predicted"/>
<accession>A0ABY4MZJ4</accession>
<feature type="transmembrane region" description="Helical" evidence="1">
    <location>
        <begin position="433"/>
        <end position="463"/>
    </location>
</feature>
<organism evidence="2">
    <name type="scientific">Gulosibacter sediminis</name>
    <dbReference type="NCBI Taxonomy" id="1729695"/>
    <lineage>
        <taxon>Bacteria</taxon>
        <taxon>Bacillati</taxon>
        <taxon>Actinomycetota</taxon>
        <taxon>Actinomycetes</taxon>
        <taxon>Micrococcales</taxon>
        <taxon>Microbacteriaceae</taxon>
        <taxon>Gulosibacter</taxon>
    </lineage>
</organism>
<feature type="transmembrane region" description="Helical" evidence="1">
    <location>
        <begin position="92"/>
        <end position="115"/>
    </location>
</feature>
<dbReference type="EMBL" id="CP097160">
    <property type="protein sequence ID" value="UQN15857.1"/>
    <property type="molecule type" value="Genomic_DNA"/>
</dbReference>